<evidence type="ECO:0000256" key="1">
    <source>
        <dbReference type="SAM" id="MobiDB-lite"/>
    </source>
</evidence>
<organism evidence="2 3">
    <name type="scientific">Tautonia plasticadhaerens</name>
    <dbReference type="NCBI Taxonomy" id="2527974"/>
    <lineage>
        <taxon>Bacteria</taxon>
        <taxon>Pseudomonadati</taxon>
        <taxon>Planctomycetota</taxon>
        <taxon>Planctomycetia</taxon>
        <taxon>Isosphaerales</taxon>
        <taxon>Isosphaeraceae</taxon>
        <taxon>Tautonia</taxon>
    </lineage>
</organism>
<dbReference type="EMBL" id="CP036426">
    <property type="protein sequence ID" value="QDV32880.1"/>
    <property type="molecule type" value="Genomic_DNA"/>
</dbReference>
<keyword evidence="3" id="KW-1185">Reference proteome</keyword>
<evidence type="ECO:0000313" key="3">
    <source>
        <dbReference type="Proteomes" id="UP000317835"/>
    </source>
</evidence>
<evidence type="ECO:0000313" key="2">
    <source>
        <dbReference type="EMBL" id="QDV32880.1"/>
    </source>
</evidence>
<feature type="compositionally biased region" description="Low complexity" evidence="1">
    <location>
        <begin position="155"/>
        <end position="164"/>
    </location>
</feature>
<feature type="region of interest" description="Disordered" evidence="1">
    <location>
        <begin position="1"/>
        <end position="354"/>
    </location>
</feature>
<protein>
    <submittedName>
        <fullName evidence="2">Uncharacterized protein</fullName>
    </submittedName>
</protein>
<feature type="compositionally biased region" description="Polar residues" evidence="1">
    <location>
        <begin position="31"/>
        <end position="41"/>
    </location>
</feature>
<sequence precursor="true">MRPGPRRIAGLGRPVRGGDEVGAPRIDRTESPQTTSSQKVTISEMGSLRAERTGGLPRLGRGGRRAPGASAAGDVGQGRTRAVRRLTPHDDRRNPLQGHPLRESKWVRSAPSAPSYWRSQAPRPGGGGCDDRSGRSRGRSARGRLRGGGGGGAGAADLLLYDRGTGTSQSQESTPGASAGPRFPGRGDRDVGGQPGRGSGDPDLAGAIKNPELTAEGPGSIVRPVFGGWSAGRTNGTRGRPPGEPEYDPIGTEAEGRALTHLSRHPANSPPSTPGANRRACFGRRPGGTDWIASPNAEVVADPRRRAAPEDGRGTGTRRRESPMIEVRSEGNPRATGPKEFPCTGCVTTSPSSG</sequence>
<feature type="compositionally biased region" description="Polar residues" evidence="1">
    <location>
        <begin position="165"/>
        <end position="176"/>
    </location>
</feature>
<feature type="compositionally biased region" description="Basic residues" evidence="1">
    <location>
        <begin position="135"/>
        <end position="145"/>
    </location>
</feature>
<dbReference type="KEGG" id="tpla:ElP_07200"/>
<dbReference type="AlphaFoldDB" id="A0A518GW99"/>
<accession>A0A518GW99</accession>
<feature type="compositionally biased region" description="Basic and acidic residues" evidence="1">
    <location>
        <begin position="87"/>
        <end position="106"/>
    </location>
</feature>
<dbReference type="Proteomes" id="UP000317835">
    <property type="component" value="Chromosome"/>
</dbReference>
<reference evidence="2 3" key="1">
    <citation type="submission" date="2019-02" db="EMBL/GenBank/DDBJ databases">
        <title>Deep-cultivation of Planctomycetes and their phenomic and genomic characterization uncovers novel biology.</title>
        <authorList>
            <person name="Wiegand S."/>
            <person name="Jogler M."/>
            <person name="Boedeker C."/>
            <person name="Pinto D."/>
            <person name="Vollmers J."/>
            <person name="Rivas-Marin E."/>
            <person name="Kohn T."/>
            <person name="Peeters S.H."/>
            <person name="Heuer A."/>
            <person name="Rast P."/>
            <person name="Oberbeckmann S."/>
            <person name="Bunk B."/>
            <person name="Jeske O."/>
            <person name="Meyerdierks A."/>
            <person name="Storesund J.E."/>
            <person name="Kallscheuer N."/>
            <person name="Luecker S."/>
            <person name="Lage O.M."/>
            <person name="Pohl T."/>
            <person name="Merkel B.J."/>
            <person name="Hornburger P."/>
            <person name="Mueller R.-W."/>
            <person name="Bruemmer F."/>
            <person name="Labrenz M."/>
            <person name="Spormann A.M."/>
            <person name="Op den Camp H."/>
            <person name="Overmann J."/>
            <person name="Amann R."/>
            <person name="Jetten M.S.M."/>
            <person name="Mascher T."/>
            <person name="Medema M.H."/>
            <person name="Devos D.P."/>
            <person name="Kaster A.-K."/>
            <person name="Ovreas L."/>
            <person name="Rohde M."/>
            <person name="Galperin M.Y."/>
            <person name="Jogler C."/>
        </authorList>
    </citation>
    <scope>NUCLEOTIDE SEQUENCE [LARGE SCALE GENOMIC DNA]</scope>
    <source>
        <strain evidence="2 3">ElP</strain>
    </source>
</reference>
<proteinExistence type="predicted"/>
<feature type="compositionally biased region" description="Basic and acidic residues" evidence="1">
    <location>
        <begin position="301"/>
        <end position="331"/>
    </location>
</feature>
<gene>
    <name evidence="2" type="ORF">ElP_07200</name>
</gene>
<name>A0A518GW99_9BACT</name>